<sequence length="152" mass="16639">MNKQINKIVFLVAATSIMSLSLSQVSIAAPKGFKTPSGNIFCELIEGSDANTNSLRCEIASSLKPKPPQPYLGYCEFDWGRGFLLPGQSKPEILCISDTVADPNKSVLGYGQTWKNGEFKCISQKTGLTCTNSNNIGFFLSREKWRVLGIPK</sequence>
<reference evidence="2 3" key="1">
    <citation type="submission" date="2018-02" db="EMBL/GenBank/DDBJ databases">
        <title>Discovery of a pederin family compound in a non-symbiotic bloom-forming cyanobacterium.</title>
        <authorList>
            <person name="Kust A."/>
            <person name="Mares J."/>
            <person name="Jokela J."/>
            <person name="Urajova P."/>
            <person name="Hajek J."/>
            <person name="Saurav K."/>
            <person name="Voracova K."/>
            <person name="Fewer D.P."/>
            <person name="Haapaniemi E."/>
            <person name="Permi P."/>
            <person name="Rehakova K."/>
            <person name="Sivonen K."/>
            <person name="Hrouzek P."/>
        </authorList>
    </citation>
    <scope>NUCLEOTIDE SEQUENCE [LARGE SCALE GENOMIC DNA]</scope>
    <source>
        <strain evidence="2 3">CHARLIE-1</strain>
    </source>
</reference>
<keyword evidence="3" id="KW-1185">Reference proteome</keyword>
<dbReference type="Pfam" id="PF20341">
    <property type="entry name" value="DUF6636"/>
    <property type="match status" value="1"/>
</dbReference>
<organism evidence="2 3">
    <name type="scientific">Cuspidothrix issatschenkoi CHARLIE-1</name>
    <dbReference type="NCBI Taxonomy" id="2052836"/>
    <lineage>
        <taxon>Bacteria</taxon>
        <taxon>Bacillati</taxon>
        <taxon>Cyanobacteriota</taxon>
        <taxon>Cyanophyceae</taxon>
        <taxon>Nostocales</taxon>
        <taxon>Aphanizomenonaceae</taxon>
        <taxon>Cuspidothrix</taxon>
    </lineage>
</organism>
<name>A0A2S6CYC9_9CYAN</name>
<dbReference type="Proteomes" id="UP000239589">
    <property type="component" value="Unassembled WGS sequence"/>
</dbReference>
<gene>
    <name evidence="2" type="ORF">CUN59_02810</name>
</gene>
<accession>A0A2S6CYC9</accession>
<feature type="chain" id="PRO_5015522098" description="Ig-like domain-containing protein" evidence="1">
    <location>
        <begin position="29"/>
        <end position="152"/>
    </location>
</feature>
<keyword evidence="1" id="KW-0732">Signal</keyword>
<comment type="caution">
    <text evidence="2">The sequence shown here is derived from an EMBL/GenBank/DDBJ whole genome shotgun (WGS) entry which is preliminary data.</text>
</comment>
<evidence type="ECO:0000313" key="2">
    <source>
        <dbReference type="EMBL" id="PPJ64763.1"/>
    </source>
</evidence>
<dbReference type="AlphaFoldDB" id="A0A2S6CYC9"/>
<evidence type="ECO:0000256" key="1">
    <source>
        <dbReference type="SAM" id="SignalP"/>
    </source>
</evidence>
<dbReference type="RefSeq" id="WP_104386406.1">
    <property type="nucleotide sequence ID" value="NZ_PGEM01000021.1"/>
</dbReference>
<protein>
    <recommendedName>
        <fullName evidence="4">Ig-like domain-containing protein</fullName>
    </recommendedName>
</protein>
<dbReference type="OrthoDB" id="495539at2"/>
<evidence type="ECO:0008006" key="4">
    <source>
        <dbReference type="Google" id="ProtNLM"/>
    </source>
</evidence>
<evidence type="ECO:0000313" key="3">
    <source>
        <dbReference type="Proteomes" id="UP000239589"/>
    </source>
</evidence>
<feature type="signal peptide" evidence="1">
    <location>
        <begin position="1"/>
        <end position="28"/>
    </location>
</feature>
<proteinExistence type="predicted"/>
<dbReference type="InterPro" id="IPR046576">
    <property type="entry name" value="DUF6636"/>
</dbReference>
<dbReference type="EMBL" id="PGEM01000021">
    <property type="protein sequence ID" value="PPJ64763.1"/>
    <property type="molecule type" value="Genomic_DNA"/>
</dbReference>